<evidence type="ECO:0000259" key="1">
    <source>
        <dbReference type="Pfam" id="PF03118"/>
    </source>
</evidence>
<dbReference type="PATRIC" id="fig|1619001.3.peg.344"/>
<gene>
    <name evidence="2" type="ORF">UX45_C0005G0031</name>
</gene>
<dbReference type="Gene3D" id="1.10.150.20">
    <property type="entry name" value="5' to 3' exonuclease, C-terminal subdomain"/>
    <property type="match status" value="2"/>
</dbReference>
<sequence length="596" mass="68217">MDISSFTRKEIGQIAAVLVRIGIAREDIGIIFDMCPISVDNQLREAGYLRLANIPGWHRGISRKLDLVVIRANTYLENFDENAQNDQLSDVQKEVLRLALQSWLDRNENLNPYEGYHSSCSRQAVVRRLYRLGIRKAAIPRITGYDYQVVRLDLKGYCPKEHDESRAYANVFCDYAESVAKAAAGTYVEEGIGDAKWYGEVLGRYLQVSEIFAFTHGTLIATHTLATPSFTPVQEPYVRLYLAMIGEPKLLNRRLSPKEILRNITLCFERYMGEVASGTTLPPENKWDIIKVLTSGGNERDNIWPVWKQEWCDVLDTLMGELSERERFVVRKIYGFDESPVKSEKIAKGMGLSRIWIDRISHGALNHMRKKAAFCILQSEAITLGEIGEAQSGLKEKLNEALTMIEWLKQKPVVVSETGMEMEDEEVLNEHLFRRVDELELSVRAANCLQNAGIEYIFQLVERTEADMLKTKNFGRKSLYEIKEILAEMCLYLGMKMDKAKLPENHPRWHPPDPDVLTDTNPHLLKPVEQLGLQKSTCFKLQNRGIFYIYELAEKTEASLWDVYCLNYWDMGPIKEALGLIQLALGMKIPKKPPQE</sequence>
<organism evidence="2 3">
    <name type="scientific">Candidatus Uhrbacteria bacterium GW2011_GWF2_46_218</name>
    <dbReference type="NCBI Taxonomy" id="1619001"/>
    <lineage>
        <taxon>Bacteria</taxon>
        <taxon>Candidatus Uhriibacteriota</taxon>
    </lineage>
</organism>
<dbReference type="GO" id="GO:0003677">
    <property type="term" value="F:DNA binding"/>
    <property type="evidence" value="ECO:0007669"/>
    <property type="project" value="InterPro"/>
</dbReference>
<dbReference type="InterPro" id="IPR013324">
    <property type="entry name" value="RNA_pol_sigma_r3/r4-like"/>
</dbReference>
<accession>A0A0G1PMN9</accession>
<dbReference type="EMBL" id="LCMG01000005">
    <property type="protein sequence ID" value="KKU34021.1"/>
    <property type="molecule type" value="Genomic_DNA"/>
</dbReference>
<evidence type="ECO:0000313" key="2">
    <source>
        <dbReference type="EMBL" id="KKU34021.1"/>
    </source>
</evidence>
<dbReference type="InterPro" id="IPR011260">
    <property type="entry name" value="RNAP_asu_C"/>
</dbReference>
<protein>
    <submittedName>
        <fullName evidence="2">DNA-directed RNA polymerase subunit alpha</fullName>
    </submittedName>
</protein>
<dbReference type="GO" id="GO:0000428">
    <property type="term" value="C:DNA-directed RNA polymerase complex"/>
    <property type="evidence" value="ECO:0007669"/>
    <property type="project" value="UniProtKB-KW"/>
</dbReference>
<comment type="caution">
    <text evidence="2">The sequence shown here is derived from an EMBL/GenBank/DDBJ whole genome shotgun (WGS) entry which is preliminary data.</text>
</comment>
<reference evidence="2 3" key="1">
    <citation type="journal article" date="2015" name="Nature">
        <title>rRNA introns, odd ribosomes, and small enigmatic genomes across a large radiation of phyla.</title>
        <authorList>
            <person name="Brown C.T."/>
            <person name="Hug L.A."/>
            <person name="Thomas B.C."/>
            <person name="Sharon I."/>
            <person name="Castelle C.J."/>
            <person name="Singh A."/>
            <person name="Wilkins M.J."/>
            <person name="Williams K.H."/>
            <person name="Banfield J.F."/>
        </authorList>
    </citation>
    <scope>NUCLEOTIDE SEQUENCE [LARGE SCALE GENOMIC DNA]</scope>
</reference>
<dbReference type="Gene3D" id="1.10.10.10">
    <property type="entry name" value="Winged helix-like DNA-binding domain superfamily/Winged helix DNA-binding domain"/>
    <property type="match status" value="1"/>
</dbReference>
<name>A0A0G1PMN9_9BACT</name>
<dbReference type="Pfam" id="PF03118">
    <property type="entry name" value="RNA_pol_A_CTD"/>
    <property type="match status" value="1"/>
</dbReference>
<dbReference type="AlphaFoldDB" id="A0A0G1PMN9"/>
<dbReference type="GO" id="GO:0003899">
    <property type="term" value="F:DNA-directed RNA polymerase activity"/>
    <property type="evidence" value="ECO:0007669"/>
    <property type="project" value="InterPro"/>
</dbReference>
<keyword evidence="2" id="KW-0240">DNA-directed RNA polymerase</keyword>
<dbReference type="SUPFAM" id="SSF88659">
    <property type="entry name" value="Sigma3 and sigma4 domains of RNA polymerase sigma factors"/>
    <property type="match status" value="1"/>
</dbReference>
<proteinExistence type="predicted"/>
<dbReference type="GO" id="GO:0006351">
    <property type="term" value="P:DNA-templated transcription"/>
    <property type="evidence" value="ECO:0007669"/>
    <property type="project" value="InterPro"/>
</dbReference>
<dbReference type="InterPro" id="IPR036388">
    <property type="entry name" value="WH-like_DNA-bd_sf"/>
</dbReference>
<evidence type="ECO:0000313" key="3">
    <source>
        <dbReference type="Proteomes" id="UP000034705"/>
    </source>
</evidence>
<dbReference type="Proteomes" id="UP000034705">
    <property type="component" value="Unassembled WGS sequence"/>
</dbReference>
<keyword evidence="2" id="KW-0804">Transcription</keyword>
<dbReference type="SUPFAM" id="SSF47789">
    <property type="entry name" value="C-terminal domain of RNA polymerase alpha subunit"/>
    <property type="match status" value="2"/>
</dbReference>
<feature type="domain" description="RNA polymerase alpha subunit C-terminal" evidence="1">
    <location>
        <begin position="425"/>
        <end position="488"/>
    </location>
</feature>